<dbReference type="SUPFAM" id="SSF52821">
    <property type="entry name" value="Rhodanese/Cell cycle control phosphatase"/>
    <property type="match status" value="1"/>
</dbReference>
<dbReference type="GO" id="GO:0043828">
    <property type="term" value="F:tRNA 2-selenouridine synthase activity"/>
    <property type="evidence" value="ECO:0007669"/>
    <property type="project" value="InterPro"/>
</dbReference>
<dbReference type="InterPro" id="IPR001763">
    <property type="entry name" value="Rhodanese-like_dom"/>
</dbReference>
<keyword evidence="1" id="KW-0711">Selenium</keyword>
<dbReference type="InterPro" id="IPR027417">
    <property type="entry name" value="P-loop_NTPase"/>
</dbReference>
<dbReference type="Pfam" id="PF00581">
    <property type="entry name" value="Rhodanese"/>
    <property type="match status" value="1"/>
</dbReference>
<dbReference type="PROSITE" id="PS50206">
    <property type="entry name" value="RHODANESE_3"/>
    <property type="match status" value="1"/>
</dbReference>
<dbReference type="SMART" id="SM00450">
    <property type="entry name" value="RHOD"/>
    <property type="match status" value="1"/>
</dbReference>
<feature type="domain" description="Rhodanese" evidence="2">
    <location>
        <begin position="11"/>
        <end position="133"/>
    </location>
</feature>
<organism evidence="3 4">
    <name type="scientific">Neobacillus piezotolerans</name>
    <dbReference type="NCBI Taxonomy" id="2259171"/>
    <lineage>
        <taxon>Bacteria</taxon>
        <taxon>Bacillati</taxon>
        <taxon>Bacillota</taxon>
        <taxon>Bacilli</taxon>
        <taxon>Bacillales</taxon>
        <taxon>Bacillaceae</taxon>
        <taxon>Neobacillus</taxon>
    </lineage>
</organism>
<dbReference type="Gene3D" id="3.40.250.10">
    <property type="entry name" value="Rhodanese-like domain"/>
    <property type="match status" value="1"/>
</dbReference>
<name>A0A3D8GPS8_9BACI</name>
<gene>
    <name evidence="3" type="ORF">DRW41_13215</name>
</gene>
<dbReference type="GO" id="GO:0002098">
    <property type="term" value="P:tRNA wobble uridine modification"/>
    <property type="evidence" value="ECO:0007669"/>
    <property type="project" value="InterPro"/>
</dbReference>
<dbReference type="RefSeq" id="WP_115452478.1">
    <property type="nucleotide sequence ID" value="NZ_QNQT01000005.1"/>
</dbReference>
<accession>A0A3D8GPS8</accession>
<dbReference type="OrthoDB" id="9808735at2"/>
<sequence>MREITVDELFTAKNPVVIDVRSPIEFKEGAIPGAMNVPLFTDEERARIGTLYKKEGSDAAKWLAMEIVSPKIPEMLKTIREHAGSTGMPVVQCWRGGMRSKAVASFLEFSGLTARRLQGGYKAYRQYILKRIPELLPEKSVVIHGMTGTGKTVVLHILEQKGYPVVDLERMAGHRGSIFGAIGLGEGNSQKTFDALLFERLAELNKPPYTIMEAESKRIGRIVQPDELMDVKTTGVHIQIHLPIEVRISHIEEEYITPYRDEPWYHAKVKEALDRIMKRIKSHETKAMLEEFLTAKDYTGMIRILLEFYYDPMYEHKQLEYSGEFKDIFAETFEDAASQIEDYLKELSLGPVSVNSGRG</sequence>
<evidence type="ECO:0000313" key="3">
    <source>
        <dbReference type="EMBL" id="RDU36484.1"/>
    </source>
</evidence>
<dbReference type="Proteomes" id="UP000257144">
    <property type="component" value="Unassembled WGS sequence"/>
</dbReference>
<dbReference type="SUPFAM" id="SSF52540">
    <property type="entry name" value="P-loop containing nucleoside triphosphate hydrolases"/>
    <property type="match status" value="1"/>
</dbReference>
<dbReference type="PANTHER" id="PTHR30401">
    <property type="entry name" value="TRNA 2-SELENOURIDINE SYNTHASE"/>
    <property type="match status" value="1"/>
</dbReference>
<dbReference type="EMBL" id="QNQT01000005">
    <property type="protein sequence ID" value="RDU36484.1"/>
    <property type="molecule type" value="Genomic_DNA"/>
</dbReference>
<evidence type="ECO:0000256" key="1">
    <source>
        <dbReference type="ARBA" id="ARBA00023266"/>
    </source>
</evidence>
<dbReference type="NCBIfam" id="NF008750">
    <property type="entry name" value="PRK11784.1-2"/>
    <property type="match status" value="1"/>
</dbReference>
<protein>
    <submittedName>
        <fullName evidence="3">tRNA 2-selenouridine(34) synthase MnmH</fullName>
    </submittedName>
</protein>
<proteinExistence type="predicted"/>
<dbReference type="PANTHER" id="PTHR30401:SF0">
    <property type="entry name" value="TRNA 2-SELENOURIDINE SYNTHASE"/>
    <property type="match status" value="1"/>
</dbReference>
<dbReference type="AlphaFoldDB" id="A0A3D8GPS8"/>
<comment type="caution">
    <text evidence="3">The sequence shown here is derived from an EMBL/GenBank/DDBJ whole genome shotgun (WGS) entry which is preliminary data.</text>
</comment>
<dbReference type="NCBIfam" id="TIGR03167">
    <property type="entry name" value="tRNA_sel_U_synt"/>
    <property type="match status" value="1"/>
</dbReference>
<dbReference type="InterPro" id="IPR036873">
    <property type="entry name" value="Rhodanese-like_dom_sf"/>
</dbReference>
<evidence type="ECO:0000313" key="4">
    <source>
        <dbReference type="Proteomes" id="UP000257144"/>
    </source>
</evidence>
<dbReference type="InterPro" id="IPR017582">
    <property type="entry name" value="SelU"/>
</dbReference>
<evidence type="ECO:0000259" key="2">
    <source>
        <dbReference type="PROSITE" id="PS50206"/>
    </source>
</evidence>
<dbReference type="Gene3D" id="3.40.50.300">
    <property type="entry name" value="P-loop containing nucleotide triphosphate hydrolases"/>
    <property type="match status" value="1"/>
</dbReference>
<dbReference type="InterPro" id="IPR058840">
    <property type="entry name" value="AAA_SelU"/>
</dbReference>
<dbReference type="Pfam" id="PF26341">
    <property type="entry name" value="AAA_SelU"/>
    <property type="match status" value="1"/>
</dbReference>
<reference evidence="3 4" key="1">
    <citation type="submission" date="2018-07" db="EMBL/GenBank/DDBJ databases">
        <title>Bacillus sp. YLB-04 draft genome sequence.</title>
        <authorList>
            <person name="Yu L."/>
            <person name="Tang X."/>
        </authorList>
    </citation>
    <scope>NUCLEOTIDE SEQUENCE [LARGE SCALE GENOMIC DNA]</scope>
    <source>
        <strain evidence="3 4">YLB-04</strain>
    </source>
</reference>
<keyword evidence="4" id="KW-1185">Reference proteome</keyword>